<evidence type="ECO:0000256" key="5">
    <source>
        <dbReference type="ARBA" id="ARBA00022679"/>
    </source>
</evidence>
<dbReference type="GO" id="GO:0000155">
    <property type="term" value="F:phosphorelay sensor kinase activity"/>
    <property type="evidence" value="ECO:0007669"/>
    <property type="project" value="InterPro"/>
</dbReference>
<evidence type="ECO:0000256" key="3">
    <source>
        <dbReference type="ARBA" id="ARBA00012438"/>
    </source>
</evidence>
<dbReference type="CDD" id="cd00075">
    <property type="entry name" value="HATPase"/>
    <property type="match status" value="1"/>
</dbReference>
<keyword evidence="7 15" id="KW-0418">Kinase</keyword>
<dbReference type="PRINTS" id="PR00344">
    <property type="entry name" value="BCTRLSENSOR"/>
</dbReference>
<evidence type="ECO:0000256" key="8">
    <source>
        <dbReference type="ARBA" id="ARBA00022989"/>
    </source>
</evidence>
<dbReference type="InterPro" id="IPR003594">
    <property type="entry name" value="HATPase_dom"/>
</dbReference>
<organism evidence="15 16">
    <name type="scientific">Nesterenkonia sandarakina</name>
    <dbReference type="NCBI Taxonomy" id="272918"/>
    <lineage>
        <taxon>Bacteria</taxon>
        <taxon>Bacillati</taxon>
        <taxon>Actinomycetota</taxon>
        <taxon>Actinomycetes</taxon>
        <taxon>Micrococcales</taxon>
        <taxon>Micrococcaceae</taxon>
        <taxon>Nesterenkonia</taxon>
    </lineage>
</organism>
<evidence type="ECO:0000256" key="12">
    <source>
        <dbReference type="SAM" id="Phobius"/>
    </source>
</evidence>
<dbReference type="PROSITE" id="PS50885">
    <property type="entry name" value="HAMP"/>
    <property type="match status" value="1"/>
</dbReference>
<feature type="region of interest" description="Disordered" evidence="11">
    <location>
        <begin position="507"/>
        <end position="547"/>
    </location>
</feature>
<dbReference type="SUPFAM" id="SSF158472">
    <property type="entry name" value="HAMP domain-like"/>
    <property type="match status" value="1"/>
</dbReference>
<keyword evidence="9" id="KW-0902">Two-component regulatory system</keyword>
<proteinExistence type="predicted"/>
<dbReference type="Pfam" id="PF00512">
    <property type="entry name" value="HisKA"/>
    <property type="match status" value="1"/>
</dbReference>
<dbReference type="SUPFAM" id="SSF55874">
    <property type="entry name" value="ATPase domain of HSP90 chaperone/DNA topoisomerase II/histidine kinase"/>
    <property type="match status" value="1"/>
</dbReference>
<feature type="transmembrane region" description="Helical" evidence="12">
    <location>
        <begin position="222"/>
        <end position="244"/>
    </location>
</feature>
<evidence type="ECO:0000259" key="13">
    <source>
        <dbReference type="PROSITE" id="PS50109"/>
    </source>
</evidence>
<dbReference type="OrthoDB" id="9786919at2"/>
<evidence type="ECO:0000259" key="14">
    <source>
        <dbReference type="PROSITE" id="PS50885"/>
    </source>
</evidence>
<keyword evidence="6 12" id="KW-0812">Transmembrane</keyword>
<feature type="transmembrane region" description="Helical" evidence="12">
    <location>
        <begin position="40"/>
        <end position="62"/>
    </location>
</feature>
<gene>
    <name evidence="15" type="ORF">BCL67_11237</name>
</gene>
<evidence type="ECO:0000256" key="7">
    <source>
        <dbReference type="ARBA" id="ARBA00022777"/>
    </source>
</evidence>
<feature type="region of interest" description="Disordered" evidence="11">
    <location>
        <begin position="1"/>
        <end position="27"/>
    </location>
</feature>
<dbReference type="EMBL" id="PVTY01000012">
    <property type="protein sequence ID" value="PRZ14174.1"/>
    <property type="molecule type" value="Genomic_DNA"/>
</dbReference>
<evidence type="ECO:0000256" key="11">
    <source>
        <dbReference type="SAM" id="MobiDB-lite"/>
    </source>
</evidence>
<evidence type="ECO:0000256" key="6">
    <source>
        <dbReference type="ARBA" id="ARBA00022692"/>
    </source>
</evidence>
<dbReference type="InterPro" id="IPR036890">
    <property type="entry name" value="HATPase_C_sf"/>
</dbReference>
<evidence type="ECO:0000256" key="9">
    <source>
        <dbReference type="ARBA" id="ARBA00023012"/>
    </source>
</evidence>
<feature type="compositionally biased region" description="Basic and acidic residues" evidence="11">
    <location>
        <begin position="508"/>
        <end position="521"/>
    </location>
</feature>
<dbReference type="SMART" id="SM00387">
    <property type="entry name" value="HATPase_c"/>
    <property type="match status" value="1"/>
</dbReference>
<dbReference type="InterPro" id="IPR004358">
    <property type="entry name" value="Sig_transdc_His_kin-like_C"/>
</dbReference>
<evidence type="ECO:0000256" key="4">
    <source>
        <dbReference type="ARBA" id="ARBA00022553"/>
    </source>
</evidence>
<dbReference type="Gene3D" id="1.10.287.130">
    <property type="match status" value="1"/>
</dbReference>
<evidence type="ECO:0000313" key="16">
    <source>
        <dbReference type="Proteomes" id="UP000238217"/>
    </source>
</evidence>
<dbReference type="Pfam" id="PF00672">
    <property type="entry name" value="HAMP"/>
    <property type="match status" value="1"/>
</dbReference>
<comment type="caution">
    <text evidence="15">The sequence shown here is derived from an EMBL/GenBank/DDBJ whole genome shotgun (WGS) entry which is preliminary data.</text>
</comment>
<feature type="domain" description="Histidine kinase" evidence="13">
    <location>
        <begin position="305"/>
        <end position="511"/>
    </location>
</feature>
<dbReference type="AlphaFoldDB" id="A0A2T0YGQ8"/>
<keyword evidence="8 12" id="KW-1133">Transmembrane helix</keyword>
<evidence type="ECO:0000256" key="1">
    <source>
        <dbReference type="ARBA" id="ARBA00000085"/>
    </source>
</evidence>
<feature type="domain" description="HAMP" evidence="14">
    <location>
        <begin position="245"/>
        <end position="297"/>
    </location>
</feature>
<dbReference type="CDD" id="cd00082">
    <property type="entry name" value="HisKA"/>
    <property type="match status" value="1"/>
</dbReference>
<dbReference type="InterPro" id="IPR003660">
    <property type="entry name" value="HAMP_dom"/>
</dbReference>
<dbReference type="InterPro" id="IPR003661">
    <property type="entry name" value="HisK_dim/P_dom"/>
</dbReference>
<dbReference type="CDD" id="cd06225">
    <property type="entry name" value="HAMP"/>
    <property type="match status" value="1"/>
</dbReference>
<dbReference type="InterPro" id="IPR005467">
    <property type="entry name" value="His_kinase_dom"/>
</dbReference>
<dbReference type="Gene3D" id="3.30.565.10">
    <property type="entry name" value="Histidine kinase-like ATPase, C-terminal domain"/>
    <property type="match status" value="1"/>
</dbReference>
<keyword evidence="5" id="KW-0808">Transferase</keyword>
<feature type="compositionally biased region" description="Acidic residues" evidence="11">
    <location>
        <begin position="522"/>
        <end position="533"/>
    </location>
</feature>
<dbReference type="Gene3D" id="6.10.340.10">
    <property type="match status" value="1"/>
</dbReference>
<dbReference type="EC" id="2.7.13.3" evidence="3"/>
<evidence type="ECO:0000256" key="10">
    <source>
        <dbReference type="ARBA" id="ARBA00023136"/>
    </source>
</evidence>
<keyword evidence="10 12" id="KW-0472">Membrane</keyword>
<dbReference type="RefSeq" id="WP_106123437.1">
    <property type="nucleotide sequence ID" value="NZ_PVTY01000012.1"/>
</dbReference>
<dbReference type="Pfam" id="PF02518">
    <property type="entry name" value="HATPase_c"/>
    <property type="match status" value="1"/>
</dbReference>
<keyword evidence="4" id="KW-0597">Phosphoprotein</keyword>
<dbReference type="SMART" id="SM00304">
    <property type="entry name" value="HAMP"/>
    <property type="match status" value="1"/>
</dbReference>
<dbReference type="SUPFAM" id="SSF47384">
    <property type="entry name" value="Homodimeric domain of signal transducing histidine kinase"/>
    <property type="match status" value="1"/>
</dbReference>
<feature type="compositionally biased region" description="Low complexity" evidence="11">
    <location>
        <begin position="9"/>
        <end position="19"/>
    </location>
</feature>
<dbReference type="PANTHER" id="PTHR45436">
    <property type="entry name" value="SENSOR HISTIDINE KINASE YKOH"/>
    <property type="match status" value="1"/>
</dbReference>
<protein>
    <recommendedName>
        <fullName evidence="3">histidine kinase</fullName>
        <ecNumber evidence="3">2.7.13.3</ecNumber>
    </recommendedName>
</protein>
<dbReference type="SMART" id="SM00388">
    <property type="entry name" value="HisKA"/>
    <property type="match status" value="1"/>
</dbReference>
<keyword evidence="16" id="KW-1185">Reference proteome</keyword>
<dbReference type="PROSITE" id="PS50109">
    <property type="entry name" value="HIS_KIN"/>
    <property type="match status" value="1"/>
</dbReference>
<comment type="catalytic activity">
    <reaction evidence="1">
        <text>ATP + protein L-histidine = ADP + protein N-phospho-L-histidine.</text>
        <dbReference type="EC" id="2.7.13.3"/>
    </reaction>
</comment>
<evidence type="ECO:0000313" key="15">
    <source>
        <dbReference type="EMBL" id="PRZ14174.1"/>
    </source>
</evidence>
<evidence type="ECO:0000256" key="2">
    <source>
        <dbReference type="ARBA" id="ARBA00004236"/>
    </source>
</evidence>
<comment type="subcellular location">
    <subcellularLocation>
        <location evidence="2">Cell membrane</location>
    </subcellularLocation>
</comment>
<sequence length="547" mass="58734">MTHSRQPDDAAATGAVDASAPRRRSPRGWRPFRLNVRARILTAVVGLAALALAVAGYTAFVIQQTQVEGRIDAELAADAEQFRVLHEVGVDPGTGEPFTSPAELVRTAMERIIPTRNEGIVGLVDGQVAYTSPVTPVRLEEDQQLLRALEPHALGERATVVTIETANTSYRAAIVPVQGSVAPDPSDRAAADSAETAQEPQVGALVMAYDITAEKRVFSEGFLIYAAVSLLSLGVVAIVGGAIAGRLLHPVAVLASSARHIGREDLSERIPVTGKDDLAEMTKAVNEMLDRLQQSFQAQDQLIHDVSHELRTPLTIVRGHLEVLDVGDRDDVTSTRALTLDELSRMNRVIDDLTTLAQAGRPDFVQRAPTDIGTLTDEVYDKALALGQHRWIVESRAEGAARVDRERLTQAWLQLAANAVKFSAQGSVIALGSELTAEEIRIFVRDQGQGIAPEDQDRVFERFGRTDSSKPGSGLGLPIVAAIAQAHGGRVDLDSATGVGARFTVVIPRDHGVGEPSKPDQEVEQTSENDDDPAAPLAHPIDPGRHR</sequence>
<dbReference type="InterPro" id="IPR050428">
    <property type="entry name" value="TCS_sensor_his_kinase"/>
</dbReference>
<accession>A0A2T0YGQ8</accession>
<name>A0A2T0YGQ8_9MICC</name>
<dbReference type="PANTHER" id="PTHR45436:SF5">
    <property type="entry name" value="SENSOR HISTIDINE KINASE TRCS"/>
    <property type="match status" value="1"/>
</dbReference>
<dbReference type="GO" id="GO:0005886">
    <property type="term" value="C:plasma membrane"/>
    <property type="evidence" value="ECO:0007669"/>
    <property type="project" value="UniProtKB-SubCell"/>
</dbReference>
<dbReference type="InterPro" id="IPR036097">
    <property type="entry name" value="HisK_dim/P_sf"/>
</dbReference>
<reference evidence="15 16" key="1">
    <citation type="submission" date="2018-03" db="EMBL/GenBank/DDBJ databases">
        <title>Comparative analysis of microorganisms from saline springs in Andes Mountain Range, Colombia.</title>
        <authorList>
            <person name="Rubin E."/>
        </authorList>
    </citation>
    <scope>NUCLEOTIDE SEQUENCE [LARGE SCALE GENOMIC DNA]</scope>
    <source>
        <strain evidence="15 16">CG 35</strain>
    </source>
</reference>
<dbReference type="Proteomes" id="UP000238217">
    <property type="component" value="Unassembled WGS sequence"/>
</dbReference>